<organism evidence="5 6">
    <name type="scientific">Stieleria varia</name>
    <dbReference type="NCBI Taxonomy" id="2528005"/>
    <lineage>
        <taxon>Bacteria</taxon>
        <taxon>Pseudomonadati</taxon>
        <taxon>Planctomycetota</taxon>
        <taxon>Planctomycetia</taxon>
        <taxon>Pirellulales</taxon>
        <taxon>Pirellulaceae</taxon>
        <taxon>Stieleria</taxon>
    </lineage>
</organism>
<evidence type="ECO:0000259" key="3">
    <source>
        <dbReference type="Pfam" id="PF25954"/>
    </source>
</evidence>
<evidence type="ECO:0000256" key="1">
    <source>
        <dbReference type="ARBA" id="ARBA00009477"/>
    </source>
</evidence>
<feature type="domain" description="YknX-like C-terminal permuted SH3-like" evidence="4">
    <location>
        <begin position="395"/>
        <end position="464"/>
    </location>
</feature>
<gene>
    <name evidence="5" type="primary">bepF_1</name>
    <name evidence="5" type="ORF">Pla52n_35340</name>
</gene>
<feature type="coiled-coil region" evidence="2">
    <location>
        <begin position="168"/>
        <end position="202"/>
    </location>
</feature>
<reference evidence="5 6" key="1">
    <citation type="submission" date="2019-02" db="EMBL/GenBank/DDBJ databases">
        <title>Deep-cultivation of Planctomycetes and their phenomic and genomic characterization uncovers novel biology.</title>
        <authorList>
            <person name="Wiegand S."/>
            <person name="Jogler M."/>
            <person name="Boedeker C."/>
            <person name="Pinto D."/>
            <person name="Vollmers J."/>
            <person name="Rivas-Marin E."/>
            <person name="Kohn T."/>
            <person name="Peeters S.H."/>
            <person name="Heuer A."/>
            <person name="Rast P."/>
            <person name="Oberbeckmann S."/>
            <person name="Bunk B."/>
            <person name="Jeske O."/>
            <person name="Meyerdierks A."/>
            <person name="Storesund J.E."/>
            <person name="Kallscheuer N."/>
            <person name="Luecker S."/>
            <person name="Lage O.M."/>
            <person name="Pohl T."/>
            <person name="Merkel B.J."/>
            <person name="Hornburger P."/>
            <person name="Mueller R.-W."/>
            <person name="Bruemmer F."/>
            <person name="Labrenz M."/>
            <person name="Spormann A.M."/>
            <person name="Op Den Camp H."/>
            <person name="Overmann J."/>
            <person name="Amann R."/>
            <person name="Jetten M.S.M."/>
            <person name="Mascher T."/>
            <person name="Medema M.H."/>
            <person name="Devos D.P."/>
            <person name="Kaster A.-K."/>
            <person name="Ovreas L."/>
            <person name="Rohde M."/>
            <person name="Galperin M.Y."/>
            <person name="Jogler C."/>
        </authorList>
    </citation>
    <scope>NUCLEOTIDE SEQUENCE [LARGE SCALE GENOMIC DNA]</scope>
    <source>
        <strain evidence="5 6">Pla52n</strain>
    </source>
</reference>
<dbReference type="NCBIfam" id="TIGR01730">
    <property type="entry name" value="RND_mfp"/>
    <property type="match status" value="1"/>
</dbReference>
<protein>
    <submittedName>
        <fullName evidence="5">Efflux pump periplasmic linker BepF</fullName>
    </submittedName>
</protein>
<dbReference type="Gene3D" id="2.40.50.100">
    <property type="match status" value="2"/>
</dbReference>
<dbReference type="PANTHER" id="PTHR30469">
    <property type="entry name" value="MULTIDRUG RESISTANCE PROTEIN MDTA"/>
    <property type="match status" value="1"/>
</dbReference>
<evidence type="ECO:0000256" key="2">
    <source>
        <dbReference type="SAM" id="Coils"/>
    </source>
</evidence>
<dbReference type="AlphaFoldDB" id="A0A5C6AWI2"/>
<dbReference type="Gene3D" id="1.10.287.470">
    <property type="entry name" value="Helix hairpin bin"/>
    <property type="match status" value="2"/>
</dbReference>
<dbReference type="InterPro" id="IPR058792">
    <property type="entry name" value="Beta-barrel_RND_2"/>
</dbReference>
<comment type="similarity">
    <text evidence="1">Belongs to the membrane fusion protein (MFP) (TC 8.A.1) family.</text>
</comment>
<dbReference type="InterPro" id="IPR058637">
    <property type="entry name" value="YknX-like_C"/>
</dbReference>
<dbReference type="Proteomes" id="UP000320176">
    <property type="component" value="Unassembled WGS sequence"/>
</dbReference>
<proteinExistence type="inferred from homology"/>
<dbReference type="FunFam" id="2.40.30.170:FF:000010">
    <property type="entry name" value="Efflux RND transporter periplasmic adaptor subunit"/>
    <property type="match status" value="1"/>
</dbReference>
<keyword evidence="2" id="KW-0175">Coiled coil</keyword>
<dbReference type="PANTHER" id="PTHR30469:SF37">
    <property type="entry name" value="RAGD PROTEIN"/>
    <property type="match status" value="1"/>
</dbReference>
<dbReference type="EMBL" id="SJPN01000004">
    <property type="protein sequence ID" value="TWU02484.1"/>
    <property type="molecule type" value="Genomic_DNA"/>
</dbReference>
<dbReference type="Pfam" id="PF25954">
    <property type="entry name" value="Beta-barrel_RND_2"/>
    <property type="match status" value="1"/>
</dbReference>
<comment type="caution">
    <text evidence="5">The sequence shown here is derived from an EMBL/GenBank/DDBJ whole genome shotgun (WGS) entry which is preliminary data.</text>
</comment>
<sequence length="467" mass="50373">MLQLAVGDSRLLVMITPPRMILTSLERMKYNRRPSSLAPLLACLVAAFSGCDQRPPSSPPRTVQATPVNTVLVEEQQVRRTSLQPATIAAYYQAEIHARATGYISEVKADIGDYVAKDAPLAIIAIPEIDSQRAVLLAKINRLQAMEKQTQAGVALADARVKSVEARLVEARSMMDQAAASLAAAEAELSRTQDLVQRQSLQNRMLDEARMKRDSETARKKAMDSSIDSAAAEVLVAKAQKEAAEADLVTAQAETSIAQKELEQLDVLIDFAIVKAPFAGFITQRNAEPGALVGNDANDSTSLFVISQIDTVRVQFHVPESDAPLVNQGDAVTLTLPSFSSQVPIQTTVTRVGHSLDPSTRLMLVECELLNPENKLLPGMFGQATVELSSEVAANMLPARAVRFSESGDAYVYTIGDDDAVSVIPVTTGLDDGSSIEIVSGLTKGQRVVDAHLKRFQDGQKVTILNR</sequence>
<dbReference type="GO" id="GO:0015562">
    <property type="term" value="F:efflux transmembrane transporter activity"/>
    <property type="evidence" value="ECO:0007669"/>
    <property type="project" value="TreeGrafter"/>
</dbReference>
<name>A0A5C6AWI2_9BACT</name>
<dbReference type="InterPro" id="IPR006143">
    <property type="entry name" value="RND_pump_MFP"/>
</dbReference>
<dbReference type="Gene3D" id="2.40.30.170">
    <property type="match status" value="1"/>
</dbReference>
<evidence type="ECO:0000259" key="4">
    <source>
        <dbReference type="Pfam" id="PF25989"/>
    </source>
</evidence>
<keyword evidence="6" id="KW-1185">Reference proteome</keyword>
<dbReference type="Gene3D" id="2.40.420.20">
    <property type="match status" value="1"/>
</dbReference>
<accession>A0A5C6AWI2</accession>
<dbReference type="SUPFAM" id="SSF111369">
    <property type="entry name" value="HlyD-like secretion proteins"/>
    <property type="match status" value="1"/>
</dbReference>
<feature type="domain" description="CusB-like beta-barrel" evidence="3">
    <location>
        <begin position="312"/>
        <end position="387"/>
    </location>
</feature>
<feature type="coiled-coil region" evidence="2">
    <location>
        <begin position="227"/>
        <end position="261"/>
    </location>
</feature>
<evidence type="ECO:0000313" key="5">
    <source>
        <dbReference type="EMBL" id="TWU02484.1"/>
    </source>
</evidence>
<evidence type="ECO:0000313" key="6">
    <source>
        <dbReference type="Proteomes" id="UP000320176"/>
    </source>
</evidence>
<dbReference type="GO" id="GO:1990281">
    <property type="term" value="C:efflux pump complex"/>
    <property type="evidence" value="ECO:0007669"/>
    <property type="project" value="TreeGrafter"/>
</dbReference>
<dbReference type="Pfam" id="PF25989">
    <property type="entry name" value="YknX_C"/>
    <property type="match status" value="1"/>
</dbReference>